<evidence type="ECO:0000256" key="12">
    <source>
        <dbReference type="SAM" id="MobiDB-lite"/>
    </source>
</evidence>
<comment type="domain">
    <text evidence="11">The Q motif is unique to and characteristic of the DEAD box family of RNA helicases and controls ATP binding and hydrolysis.</text>
</comment>
<dbReference type="Pfam" id="PF00270">
    <property type="entry name" value="DEAD"/>
    <property type="match status" value="1"/>
</dbReference>
<evidence type="ECO:0000256" key="9">
    <source>
        <dbReference type="PROSITE-ProRule" id="PRU00552"/>
    </source>
</evidence>
<keyword evidence="2 10" id="KW-0378">Hydrolase</keyword>
<dbReference type="Pfam" id="PF00271">
    <property type="entry name" value="Helicase_C"/>
    <property type="match status" value="1"/>
</dbReference>
<dbReference type="SMART" id="SM00490">
    <property type="entry name" value="HELICc"/>
    <property type="match status" value="1"/>
</dbReference>
<sequence length="611" mass="69306">METKWSDLKVPIDERILKTIQELKFSSMTPVQAACIPLLLTNKDVAAEAVTGSGKTIAFLIPMLQMLIKKMDKLKKHEVGGLIISPTRELALQTSRVLAEFLKNIKELTQILLVGGSSVAQDIHKFNNKGGNIIVATPGRLEDVLIRQQTDCNLPTALKSLELLVLDEADRLLDLGFEKTISNILQFLPTQRRTGLFSATQTKQVTLLIRAGLRNPVLVVVKEKGTAEDQQSSVSTPSSLKNYYTIVEPQNKLTTLISFIKQNGFNNKYIVFFSTCACVEYFFELLKCLLPKVQLFCTHGKMKDVKRYKVFDSFQEAKSGILICTDVMARGVDIPEVHWVIQFDPPSSATCFVHRCGRTARIGNKGSALVMLQPHEDAYVYFINKNQKVVLDELPQIDLMDAQDITNKIRKLQLSDRLIFDKANRAFVSYVKAYSKHECNLLLKVKDLNLGQLAFGFGLLRLPKMPELKGKTDEDFEAVEIDFNSIKYKNKEREKSRGDKLKVYQETGKWPVKPSALKKRMKQTVPWSKTKEGKDERKKKREMRAKLKQAVKNGEKKKKRKRKLNSDQLNDLAENLKLIKKMKRSKKNSNDLDEDFGLNEDCGDLIEGDGS</sequence>
<dbReference type="Pfam" id="PF13959">
    <property type="entry name" value="CTE_SPB4"/>
    <property type="match status" value="1"/>
</dbReference>
<dbReference type="KEGG" id="btab:109032508"/>
<evidence type="ECO:0000256" key="6">
    <source>
        <dbReference type="ARBA" id="ARBA00023054"/>
    </source>
</evidence>
<keyword evidence="5 11" id="KW-0694">RNA-binding</keyword>
<accession>A0A9P0A5E6</accession>
<feature type="domain" description="Helicase ATP-binding" evidence="13">
    <location>
        <begin position="36"/>
        <end position="219"/>
    </location>
</feature>
<dbReference type="PROSITE" id="PS51195">
    <property type="entry name" value="Q_MOTIF"/>
    <property type="match status" value="1"/>
</dbReference>
<feature type="compositionally biased region" description="Acidic residues" evidence="12">
    <location>
        <begin position="591"/>
        <end position="611"/>
    </location>
</feature>
<dbReference type="InterPro" id="IPR011545">
    <property type="entry name" value="DEAD/DEAH_box_helicase_dom"/>
</dbReference>
<evidence type="ECO:0000256" key="8">
    <source>
        <dbReference type="ARBA" id="ARBA00047984"/>
    </source>
</evidence>
<dbReference type="AlphaFoldDB" id="A0A9P0A5E6"/>
<comment type="similarity">
    <text evidence="7">Belongs to the DEAD box helicase family. DDX55/SPB4 subfamily.</text>
</comment>
<dbReference type="FunFam" id="3.40.50.300:FF:000877">
    <property type="entry name" value="RNA helicase"/>
    <property type="match status" value="1"/>
</dbReference>
<dbReference type="PANTHER" id="PTHR24031">
    <property type="entry name" value="RNA HELICASE"/>
    <property type="match status" value="1"/>
</dbReference>
<dbReference type="PROSITE" id="PS00039">
    <property type="entry name" value="DEAD_ATP_HELICASE"/>
    <property type="match status" value="1"/>
</dbReference>
<feature type="region of interest" description="Disordered" evidence="12">
    <location>
        <begin position="513"/>
        <end position="611"/>
    </location>
</feature>
<dbReference type="GO" id="GO:0010468">
    <property type="term" value="P:regulation of gene expression"/>
    <property type="evidence" value="ECO:0007669"/>
    <property type="project" value="UniProtKB-ARBA"/>
</dbReference>
<reference evidence="16" key="1">
    <citation type="submission" date="2021-12" db="EMBL/GenBank/DDBJ databases">
        <authorList>
            <person name="King R."/>
        </authorList>
    </citation>
    <scope>NUCLEOTIDE SEQUENCE</scope>
</reference>
<name>A0A9P0A5E6_BEMTA</name>
<dbReference type="InterPro" id="IPR025313">
    <property type="entry name" value="SPB4-like_CTE"/>
</dbReference>
<evidence type="ECO:0000256" key="10">
    <source>
        <dbReference type="RuleBase" id="RU000492"/>
    </source>
</evidence>
<dbReference type="SMART" id="SM01178">
    <property type="entry name" value="DUF4217"/>
    <property type="match status" value="1"/>
</dbReference>
<proteinExistence type="inferred from homology"/>
<dbReference type="InterPro" id="IPR014014">
    <property type="entry name" value="RNA_helicase_DEAD_Q_motif"/>
</dbReference>
<evidence type="ECO:0000256" key="2">
    <source>
        <dbReference type="ARBA" id="ARBA00022801"/>
    </source>
</evidence>
<evidence type="ECO:0000256" key="7">
    <source>
        <dbReference type="ARBA" id="ARBA00038002"/>
    </source>
</evidence>
<evidence type="ECO:0000313" key="16">
    <source>
        <dbReference type="EMBL" id="CAH0384619.1"/>
    </source>
</evidence>
<dbReference type="EC" id="3.6.4.13" evidence="11"/>
<dbReference type="CDD" id="cd17960">
    <property type="entry name" value="DEADc_DDX55"/>
    <property type="match status" value="1"/>
</dbReference>
<keyword evidence="17" id="KW-1185">Reference proteome</keyword>
<dbReference type="InterPro" id="IPR014001">
    <property type="entry name" value="Helicase_ATP-bd"/>
</dbReference>
<evidence type="ECO:0000259" key="13">
    <source>
        <dbReference type="PROSITE" id="PS51192"/>
    </source>
</evidence>
<comment type="function">
    <text evidence="11">RNA helicase.</text>
</comment>
<dbReference type="CDD" id="cd18787">
    <property type="entry name" value="SF2_C_DEAD"/>
    <property type="match status" value="1"/>
</dbReference>
<dbReference type="GO" id="GO:0005524">
    <property type="term" value="F:ATP binding"/>
    <property type="evidence" value="ECO:0007669"/>
    <property type="project" value="UniProtKB-UniRule"/>
</dbReference>
<dbReference type="GO" id="GO:0016787">
    <property type="term" value="F:hydrolase activity"/>
    <property type="evidence" value="ECO:0007669"/>
    <property type="project" value="UniProtKB-KW"/>
</dbReference>
<evidence type="ECO:0000259" key="15">
    <source>
        <dbReference type="PROSITE" id="PS51195"/>
    </source>
</evidence>
<dbReference type="PROSITE" id="PS51194">
    <property type="entry name" value="HELICASE_CTER"/>
    <property type="match status" value="1"/>
</dbReference>
<organism evidence="16 17">
    <name type="scientific">Bemisia tabaci</name>
    <name type="common">Sweetpotato whitefly</name>
    <name type="synonym">Aleurodes tabaci</name>
    <dbReference type="NCBI Taxonomy" id="7038"/>
    <lineage>
        <taxon>Eukaryota</taxon>
        <taxon>Metazoa</taxon>
        <taxon>Ecdysozoa</taxon>
        <taxon>Arthropoda</taxon>
        <taxon>Hexapoda</taxon>
        <taxon>Insecta</taxon>
        <taxon>Pterygota</taxon>
        <taxon>Neoptera</taxon>
        <taxon>Paraneoptera</taxon>
        <taxon>Hemiptera</taxon>
        <taxon>Sternorrhyncha</taxon>
        <taxon>Aleyrodoidea</taxon>
        <taxon>Aleyrodidae</taxon>
        <taxon>Aleyrodinae</taxon>
        <taxon>Bemisia</taxon>
    </lineage>
</organism>
<comment type="catalytic activity">
    <reaction evidence="8 11">
        <text>ATP + H2O = ADP + phosphate + H(+)</text>
        <dbReference type="Rhea" id="RHEA:13065"/>
        <dbReference type="ChEBI" id="CHEBI:15377"/>
        <dbReference type="ChEBI" id="CHEBI:15378"/>
        <dbReference type="ChEBI" id="CHEBI:30616"/>
        <dbReference type="ChEBI" id="CHEBI:43474"/>
        <dbReference type="ChEBI" id="CHEBI:456216"/>
        <dbReference type="EC" id="3.6.4.13"/>
    </reaction>
</comment>
<evidence type="ECO:0000256" key="3">
    <source>
        <dbReference type="ARBA" id="ARBA00022806"/>
    </source>
</evidence>
<dbReference type="Pfam" id="PF23681">
    <property type="entry name" value="CTT_SPB4"/>
    <property type="match status" value="1"/>
</dbReference>
<feature type="compositionally biased region" description="Basic residues" evidence="12">
    <location>
        <begin position="537"/>
        <end position="563"/>
    </location>
</feature>
<dbReference type="GO" id="GO:0003724">
    <property type="term" value="F:RNA helicase activity"/>
    <property type="evidence" value="ECO:0007669"/>
    <property type="project" value="UniProtKB-EC"/>
</dbReference>
<dbReference type="PROSITE" id="PS51192">
    <property type="entry name" value="HELICASE_ATP_BIND_1"/>
    <property type="match status" value="1"/>
</dbReference>
<evidence type="ECO:0000256" key="1">
    <source>
        <dbReference type="ARBA" id="ARBA00022741"/>
    </source>
</evidence>
<evidence type="ECO:0000256" key="11">
    <source>
        <dbReference type="RuleBase" id="RU365068"/>
    </source>
</evidence>
<feature type="short sequence motif" description="Q motif" evidence="9">
    <location>
        <begin position="5"/>
        <end position="33"/>
    </location>
</feature>
<keyword evidence="3 10" id="KW-0347">Helicase</keyword>
<dbReference type="Gene3D" id="3.40.50.300">
    <property type="entry name" value="P-loop containing nucleotide triphosphate hydrolases"/>
    <property type="match status" value="2"/>
</dbReference>
<evidence type="ECO:0000256" key="5">
    <source>
        <dbReference type="ARBA" id="ARBA00022884"/>
    </source>
</evidence>
<feature type="domain" description="DEAD-box RNA helicase Q" evidence="15">
    <location>
        <begin position="5"/>
        <end position="33"/>
    </location>
</feature>
<dbReference type="InterPro" id="IPR001650">
    <property type="entry name" value="Helicase_C-like"/>
</dbReference>
<feature type="domain" description="Helicase C-terminal" evidence="14">
    <location>
        <begin position="252"/>
        <end position="413"/>
    </location>
</feature>
<gene>
    <name evidence="16" type="ORF">BEMITA_LOCUS3924</name>
</gene>
<feature type="compositionally biased region" description="Basic residues" evidence="12">
    <location>
        <begin position="578"/>
        <end position="587"/>
    </location>
</feature>
<dbReference type="SMART" id="SM00487">
    <property type="entry name" value="DEXDc"/>
    <property type="match status" value="1"/>
</dbReference>
<dbReference type="Proteomes" id="UP001152759">
    <property type="component" value="Chromosome 2"/>
</dbReference>
<evidence type="ECO:0000256" key="4">
    <source>
        <dbReference type="ARBA" id="ARBA00022840"/>
    </source>
</evidence>
<dbReference type="SUPFAM" id="SSF52540">
    <property type="entry name" value="P-loop containing nucleoside triphosphate hydrolases"/>
    <property type="match status" value="1"/>
</dbReference>
<dbReference type="InterPro" id="IPR000629">
    <property type="entry name" value="RNA-helicase_DEAD-box_CS"/>
</dbReference>
<protein>
    <recommendedName>
        <fullName evidence="11">ATP-dependent RNA helicase</fullName>
        <ecNumber evidence="11">3.6.4.13</ecNumber>
    </recommendedName>
</protein>
<keyword evidence="4 10" id="KW-0067">ATP-binding</keyword>
<dbReference type="GO" id="GO:0003723">
    <property type="term" value="F:RNA binding"/>
    <property type="evidence" value="ECO:0007669"/>
    <property type="project" value="UniProtKB-UniRule"/>
</dbReference>
<keyword evidence="1 10" id="KW-0547">Nucleotide-binding</keyword>
<dbReference type="EMBL" id="OU963863">
    <property type="protein sequence ID" value="CAH0384619.1"/>
    <property type="molecule type" value="Genomic_DNA"/>
</dbReference>
<evidence type="ECO:0000313" key="17">
    <source>
        <dbReference type="Proteomes" id="UP001152759"/>
    </source>
</evidence>
<dbReference type="InterPro" id="IPR027417">
    <property type="entry name" value="P-loop_NTPase"/>
</dbReference>
<dbReference type="InterPro" id="IPR056330">
    <property type="entry name" value="CTT_SPB4"/>
</dbReference>
<evidence type="ECO:0000259" key="14">
    <source>
        <dbReference type="PROSITE" id="PS51194"/>
    </source>
</evidence>
<keyword evidence="6" id="KW-0175">Coiled coil</keyword>